<dbReference type="Gene3D" id="3.40.50.970">
    <property type="match status" value="2"/>
</dbReference>
<comment type="subunit">
    <text evidence="4">Homodimer.</text>
</comment>
<feature type="binding site" evidence="13">
    <location>
        <position position="464"/>
    </location>
    <ligand>
        <name>substrate</name>
    </ligand>
</feature>
<dbReference type="PANTHER" id="PTHR43522:SF2">
    <property type="entry name" value="TRANSKETOLASE 1-RELATED"/>
    <property type="match status" value="1"/>
</dbReference>
<feature type="binding site" evidence="13">
    <location>
        <position position="29"/>
    </location>
    <ligand>
        <name>substrate</name>
    </ligand>
</feature>
<feature type="binding site" evidence="13">
    <location>
        <position position="265"/>
    </location>
    <ligand>
        <name>substrate</name>
    </ligand>
</feature>
<feature type="binding site" evidence="14">
    <location>
        <begin position="117"/>
        <end position="119"/>
    </location>
    <ligand>
        <name>thiamine diphosphate</name>
        <dbReference type="ChEBI" id="CHEBI:58937"/>
    </ligand>
</feature>
<sequence>MKAMTIEEKCINTIRCLAMDAVQKANSGHPGTPMALAPAAFVLWTEHLRYNPRKPDWFNRDRFVLSNGHASMLQYAVLHLTGYDVSLDDIKAFRQWESNTPGHPEYRLTPGVETTTGPLGQGIMTAVGLAMAEAHLAAIFNKDDIKLVDHYTYVFCSDGDLMEGASHEAASVAGHLGLGKLICLYDNNHITIEGNTSLTYSDDVAKRFEAYHWHVQDLGDKGNDLKAISDAFAAAKTVTDKPSMILLRTHIGYGSPNRQDTPEAHGSPLGAEEIKRTKAFYGWPPDQDFLVPDEVREYMKHIIAKGKEAEQSWNTLKEQYQNKYPGQFALLQQYVAQPLPDGWDKDVPVYKPEDGPKATREVSSGFLNAVADKLPWLIGGSGDLEPSTLTLIKSSGYFSKAHYENRNIAWGIREHVMCAASSGLQLHSGVRTYAATFFIFTDYARPAIRLACIMELPVIYVMTHDSIGLGEDGTTHQPVEHLASLRAMPHLCVIRPADANEAAWAWRTAITRTKGPTMLVLTRQKLPVADRSKVAPARNLQQGAYVLSKEKGDRPALILIATGSEVQLALDAQQKLWEDDIDARVVSMPSWELFSEQPESYRQQVLPPAVKARLAIEAGSPEGWERWTGEKGAVIGLSHFGSSAPAKELFKHYGFTVDNVLEKSRKLLQHEKADRV</sequence>
<evidence type="ECO:0000256" key="10">
    <source>
        <dbReference type="ARBA" id="ARBA00049473"/>
    </source>
</evidence>
<feature type="binding site" evidence="15">
    <location>
        <position position="188"/>
    </location>
    <ligand>
        <name>Mg(2+)</name>
        <dbReference type="ChEBI" id="CHEBI:18420"/>
    </ligand>
</feature>
<dbReference type="SUPFAM" id="SSF52518">
    <property type="entry name" value="Thiamin diphosphate-binding fold (THDP-binding)"/>
    <property type="match status" value="2"/>
</dbReference>
<dbReference type="Proteomes" id="UP000190367">
    <property type="component" value="Unassembled WGS sequence"/>
</dbReference>
<evidence type="ECO:0000256" key="14">
    <source>
        <dbReference type="PIRSR" id="PIRSR605478-3"/>
    </source>
</evidence>
<dbReference type="GO" id="GO:0005829">
    <property type="term" value="C:cytosol"/>
    <property type="evidence" value="ECO:0007669"/>
    <property type="project" value="TreeGrafter"/>
</dbReference>
<dbReference type="EMBL" id="FUWZ01000001">
    <property type="protein sequence ID" value="SJZ60612.1"/>
    <property type="molecule type" value="Genomic_DNA"/>
</dbReference>
<comment type="cofactor">
    <cofactor evidence="14">
        <name>thiamine diphosphate</name>
        <dbReference type="ChEBI" id="CHEBI:58937"/>
    </cofactor>
    <text evidence="14">Binds 1 thiamine pyrophosphate per subunit. During the reaction, the substrate forms a covalent intermediate with the cofactor.</text>
</comment>
<dbReference type="STRING" id="634771.SAMN04488128_101887"/>
<evidence type="ECO:0000256" key="9">
    <source>
        <dbReference type="ARBA" id="ARBA00023052"/>
    </source>
</evidence>
<keyword evidence="7 15" id="KW-0479">Metal-binding</keyword>
<keyword evidence="9 14" id="KW-0786">Thiamine pyrophosphate</keyword>
<dbReference type="InterPro" id="IPR029061">
    <property type="entry name" value="THDP-binding"/>
</dbReference>
<dbReference type="Pfam" id="PF00456">
    <property type="entry name" value="Transketolase_N"/>
    <property type="match status" value="1"/>
</dbReference>
<dbReference type="NCBIfam" id="TIGR00232">
    <property type="entry name" value="tktlase_bact"/>
    <property type="match status" value="1"/>
</dbReference>
<keyword evidence="19" id="KW-1185">Reference proteome</keyword>
<evidence type="ECO:0000256" key="3">
    <source>
        <dbReference type="ARBA" id="ARBA00007131"/>
    </source>
</evidence>
<proteinExistence type="inferred from homology"/>
<dbReference type="InterPro" id="IPR055152">
    <property type="entry name" value="Transketolase-like_C_2"/>
</dbReference>
<evidence type="ECO:0000256" key="12">
    <source>
        <dbReference type="PIRSR" id="PIRSR605478-1"/>
    </source>
</evidence>
<name>A0A1T4M112_9BACT</name>
<dbReference type="InterPro" id="IPR005474">
    <property type="entry name" value="Transketolase_N"/>
</dbReference>
<evidence type="ECO:0000313" key="19">
    <source>
        <dbReference type="Proteomes" id="UP000190367"/>
    </source>
</evidence>
<dbReference type="Pfam" id="PF02779">
    <property type="entry name" value="Transket_pyr"/>
    <property type="match status" value="1"/>
</dbReference>
<evidence type="ECO:0000256" key="7">
    <source>
        <dbReference type="ARBA" id="ARBA00022723"/>
    </source>
</evidence>
<evidence type="ECO:0000256" key="8">
    <source>
        <dbReference type="ARBA" id="ARBA00022842"/>
    </source>
</evidence>
<keyword evidence="6" id="KW-0808">Transferase</keyword>
<comment type="similarity">
    <text evidence="3">Belongs to the transketolase family.</text>
</comment>
<dbReference type="Pfam" id="PF22613">
    <property type="entry name" value="Transketolase_C_1"/>
    <property type="match status" value="1"/>
</dbReference>
<evidence type="ECO:0000256" key="15">
    <source>
        <dbReference type="PIRSR" id="PIRSR605478-4"/>
    </source>
</evidence>
<accession>A0A1T4M112</accession>
<evidence type="ECO:0000256" key="13">
    <source>
        <dbReference type="PIRSR" id="PIRSR605478-2"/>
    </source>
</evidence>
<evidence type="ECO:0000256" key="1">
    <source>
        <dbReference type="ARBA" id="ARBA00001913"/>
    </source>
</evidence>
<feature type="binding site" evidence="14">
    <location>
        <position position="440"/>
    </location>
    <ligand>
        <name>thiamine diphosphate</name>
        <dbReference type="ChEBI" id="CHEBI:58937"/>
    </ligand>
</feature>
<dbReference type="RefSeq" id="WP_078667527.1">
    <property type="nucleotide sequence ID" value="NZ_FUWZ01000001.1"/>
</dbReference>
<feature type="active site" description="Proton donor" evidence="12">
    <location>
        <position position="414"/>
    </location>
</feature>
<feature type="binding site" evidence="13">
    <location>
        <position position="523"/>
    </location>
    <ligand>
        <name>substrate</name>
    </ligand>
</feature>
<dbReference type="FunFam" id="3.40.50.970:FF:000004">
    <property type="entry name" value="Transketolase"/>
    <property type="match status" value="1"/>
</dbReference>
<feature type="binding site" evidence="14">
    <location>
        <position position="69"/>
    </location>
    <ligand>
        <name>thiamine diphosphate</name>
        <dbReference type="ChEBI" id="CHEBI:58937"/>
    </ligand>
</feature>
<dbReference type="InterPro" id="IPR033247">
    <property type="entry name" value="Transketolase_fam"/>
</dbReference>
<gene>
    <name evidence="18" type="ORF">SAMN04488128_101887</name>
</gene>
<protein>
    <recommendedName>
        <fullName evidence="5 11">Transketolase</fullName>
        <ecNumber evidence="5 11">2.2.1.1</ecNumber>
    </recommendedName>
</protein>
<dbReference type="Gene3D" id="3.40.50.920">
    <property type="match status" value="1"/>
</dbReference>
<evidence type="ECO:0000256" key="11">
    <source>
        <dbReference type="NCBIfam" id="TIGR00232"/>
    </source>
</evidence>
<comment type="cofactor">
    <cofactor evidence="2">
        <name>Co(2+)</name>
        <dbReference type="ChEBI" id="CHEBI:48828"/>
    </cofactor>
</comment>
<dbReference type="GO" id="GO:0004802">
    <property type="term" value="F:transketolase activity"/>
    <property type="evidence" value="ECO:0007669"/>
    <property type="project" value="UniProtKB-UniRule"/>
</dbReference>
<feature type="binding site" evidence="13">
    <location>
        <position position="387"/>
    </location>
    <ligand>
        <name>substrate</name>
    </ligand>
</feature>
<feature type="site" description="Important for catalytic activity" evidence="16">
    <location>
        <position position="29"/>
    </location>
</feature>
<dbReference type="CDD" id="cd07033">
    <property type="entry name" value="TPP_PYR_DXS_TK_like"/>
    <property type="match status" value="1"/>
</dbReference>
<evidence type="ECO:0000256" key="2">
    <source>
        <dbReference type="ARBA" id="ARBA00001941"/>
    </source>
</evidence>
<dbReference type="AlphaFoldDB" id="A0A1T4M112"/>
<dbReference type="GO" id="GO:0009052">
    <property type="term" value="P:pentose-phosphate shunt, non-oxidative branch"/>
    <property type="evidence" value="ECO:0007669"/>
    <property type="project" value="UniProtKB-ARBA"/>
</dbReference>
<evidence type="ECO:0000256" key="4">
    <source>
        <dbReference type="ARBA" id="ARBA00011738"/>
    </source>
</evidence>
<comment type="catalytic activity">
    <reaction evidence="10">
        <text>D-sedoheptulose 7-phosphate + D-glyceraldehyde 3-phosphate = aldehydo-D-ribose 5-phosphate + D-xylulose 5-phosphate</text>
        <dbReference type="Rhea" id="RHEA:10508"/>
        <dbReference type="ChEBI" id="CHEBI:57483"/>
        <dbReference type="ChEBI" id="CHEBI:57737"/>
        <dbReference type="ChEBI" id="CHEBI:58273"/>
        <dbReference type="ChEBI" id="CHEBI:59776"/>
        <dbReference type="EC" id="2.2.1.1"/>
    </reaction>
</comment>
<dbReference type="GO" id="GO:0046872">
    <property type="term" value="F:metal ion binding"/>
    <property type="evidence" value="ECO:0007669"/>
    <property type="project" value="UniProtKB-KW"/>
</dbReference>
<evidence type="ECO:0000259" key="17">
    <source>
        <dbReference type="SMART" id="SM00861"/>
    </source>
</evidence>
<feature type="binding site" evidence="14">
    <location>
        <position position="265"/>
    </location>
    <ligand>
        <name>thiamine diphosphate</name>
        <dbReference type="ChEBI" id="CHEBI:58937"/>
    </ligand>
</feature>
<evidence type="ECO:0000256" key="6">
    <source>
        <dbReference type="ARBA" id="ARBA00022679"/>
    </source>
</evidence>
<evidence type="ECO:0000313" key="18">
    <source>
        <dbReference type="EMBL" id="SJZ60612.1"/>
    </source>
</evidence>
<reference evidence="19" key="1">
    <citation type="submission" date="2017-02" db="EMBL/GenBank/DDBJ databases">
        <authorList>
            <person name="Varghese N."/>
            <person name="Submissions S."/>
        </authorList>
    </citation>
    <scope>NUCLEOTIDE SEQUENCE [LARGE SCALE GENOMIC DNA]</scope>
    <source>
        <strain evidence="19">DSM 22224</strain>
    </source>
</reference>
<feature type="binding site" evidence="14">
    <location>
        <position position="188"/>
    </location>
    <ligand>
        <name>thiamine diphosphate</name>
        <dbReference type="ChEBI" id="CHEBI:58937"/>
    </ligand>
</feature>
<feature type="binding site" evidence="15">
    <location>
        <position position="158"/>
    </location>
    <ligand>
        <name>Mg(2+)</name>
        <dbReference type="ChEBI" id="CHEBI:18420"/>
    </ligand>
</feature>
<feature type="binding site" evidence="14">
    <location>
        <position position="159"/>
    </location>
    <ligand>
        <name>thiamine diphosphate</name>
        <dbReference type="ChEBI" id="CHEBI:58937"/>
    </ligand>
</feature>
<feature type="binding site" evidence="15">
    <location>
        <position position="190"/>
    </location>
    <ligand>
        <name>Mg(2+)</name>
        <dbReference type="ChEBI" id="CHEBI:18420"/>
    </ligand>
</feature>
<dbReference type="InterPro" id="IPR005475">
    <property type="entry name" value="Transketolase-like_Pyr-bd"/>
</dbReference>
<comment type="cofactor">
    <cofactor evidence="1">
        <name>Ca(2+)</name>
        <dbReference type="ChEBI" id="CHEBI:29108"/>
    </cofactor>
</comment>
<evidence type="ECO:0000256" key="16">
    <source>
        <dbReference type="PIRSR" id="PIRSR605478-5"/>
    </source>
</evidence>
<feature type="binding site" evidence="13">
    <location>
        <position position="476"/>
    </location>
    <ligand>
        <name>substrate</name>
    </ligand>
</feature>
<dbReference type="InterPro" id="IPR009014">
    <property type="entry name" value="Transketo_C/PFOR_II"/>
</dbReference>
<dbReference type="EC" id="2.2.1.1" evidence="5 11"/>
<dbReference type="SUPFAM" id="SSF52922">
    <property type="entry name" value="TK C-terminal domain-like"/>
    <property type="match status" value="1"/>
</dbReference>
<keyword evidence="8 15" id="KW-0460">Magnesium</keyword>
<dbReference type="FunFam" id="3.40.50.970:FF:000003">
    <property type="entry name" value="Transketolase"/>
    <property type="match status" value="1"/>
</dbReference>
<dbReference type="OrthoDB" id="8732661at2"/>
<organism evidence="18 19">
    <name type="scientific">Chitinophaga eiseniae</name>
    <dbReference type="NCBI Taxonomy" id="634771"/>
    <lineage>
        <taxon>Bacteria</taxon>
        <taxon>Pseudomonadati</taxon>
        <taxon>Bacteroidota</taxon>
        <taxon>Chitinophagia</taxon>
        <taxon>Chitinophagales</taxon>
        <taxon>Chitinophagaceae</taxon>
        <taxon>Chitinophaga</taxon>
    </lineage>
</organism>
<feature type="domain" description="Transketolase-like pyrimidine-binding" evidence="17">
    <location>
        <begin position="357"/>
        <end position="528"/>
    </location>
</feature>
<dbReference type="PANTHER" id="PTHR43522">
    <property type="entry name" value="TRANSKETOLASE"/>
    <property type="match status" value="1"/>
</dbReference>
<feature type="binding site" evidence="13">
    <location>
        <position position="360"/>
    </location>
    <ligand>
        <name>substrate</name>
    </ligand>
</feature>
<feature type="site" description="Important for catalytic activity" evidence="16">
    <location>
        <position position="265"/>
    </location>
</feature>
<dbReference type="FunFam" id="3.40.50.920:FF:000003">
    <property type="entry name" value="Transketolase"/>
    <property type="match status" value="1"/>
</dbReference>
<feature type="binding site" evidence="13">
    <location>
        <position position="472"/>
    </location>
    <ligand>
        <name>substrate</name>
    </ligand>
</feature>
<evidence type="ECO:0000256" key="5">
    <source>
        <dbReference type="ARBA" id="ARBA00013152"/>
    </source>
</evidence>
<comment type="cofactor">
    <cofactor evidence="15">
        <name>Mg(2+)</name>
        <dbReference type="ChEBI" id="CHEBI:18420"/>
    </cofactor>
    <text evidence="15">Binds 1 Mg(2+) ion per subunit. Can also utilize other divalent metal cations, such as Ca(2+), Mn(2+) and Co(2+).</text>
</comment>
<dbReference type="SMART" id="SM00861">
    <property type="entry name" value="Transket_pyr"/>
    <property type="match status" value="1"/>
</dbReference>
<dbReference type="InterPro" id="IPR005478">
    <property type="entry name" value="Transketolase_bac-like"/>
</dbReference>
<dbReference type="CDD" id="cd02012">
    <property type="entry name" value="TPP_TK"/>
    <property type="match status" value="1"/>
</dbReference>